<proteinExistence type="inferred from homology"/>
<dbReference type="EMBL" id="JAJJMB010008951">
    <property type="protein sequence ID" value="KAI3918991.1"/>
    <property type="molecule type" value="Genomic_DNA"/>
</dbReference>
<dbReference type="Pfam" id="PF03789">
    <property type="entry name" value="ELK"/>
    <property type="match status" value="1"/>
</dbReference>
<dbReference type="InterPro" id="IPR005540">
    <property type="entry name" value="KNOX1"/>
</dbReference>
<dbReference type="SUPFAM" id="SSF46689">
    <property type="entry name" value="Homeodomain-like"/>
    <property type="match status" value="1"/>
</dbReference>
<feature type="domain" description="ELK" evidence="8">
    <location>
        <begin position="228"/>
        <end position="248"/>
    </location>
</feature>
<gene>
    <name evidence="9" type="ORF">MKW98_017439</name>
</gene>
<dbReference type="InterPro" id="IPR005539">
    <property type="entry name" value="ELK_dom"/>
</dbReference>
<evidence type="ECO:0000259" key="8">
    <source>
        <dbReference type="PROSITE" id="PS51213"/>
    </source>
</evidence>
<evidence type="ECO:0000256" key="1">
    <source>
        <dbReference type="ARBA" id="ARBA00004123"/>
    </source>
</evidence>
<dbReference type="Proteomes" id="UP001202328">
    <property type="component" value="Unassembled WGS sequence"/>
</dbReference>
<dbReference type="InterPro" id="IPR005541">
    <property type="entry name" value="KNOX2"/>
</dbReference>
<dbReference type="PANTHER" id="PTHR11850">
    <property type="entry name" value="HOMEOBOX PROTEIN TRANSCRIPTION FACTORS"/>
    <property type="match status" value="1"/>
</dbReference>
<dbReference type="InterPro" id="IPR050224">
    <property type="entry name" value="TALE_homeobox"/>
</dbReference>
<feature type="domain" description="Homeobox" evidence="7">
    <location>
        <begin position="248"/>
        <end position="311"/>
    </location>
</feature>
<evidence type="ECO:0000256" key="2">
    <source>
        <dbReference type="ARBA" id="ARBA00023125"/>
    </source>
</evidence>
<dbReference type="InterPro" id="IPR008422">
    <property type="entry name" value="KN_HD"/>
</dbReference>
<dbReference type="InterPro" id="IPR001356">
    <property type="entry name" value="HD"/>
</dbReference>
<dbReference type="Pfam" id="PF03791">
    <property type="entry name" value="KNOX2"/>
    <property type="match status" value="1"/>
</dbReference>
<dbReference type="GO" id="GO:0003677">
    <property type="term" value="F:DNA binding"/>
    <property type="evidence" value="ECO:0007669"/>
    <property type="project" value="UniProtKB-UniRule"/>
</dbReference>
<comment type="similarity">
    <text evidence="6">Belongs to the TALE/KNOX homeobox family.</text>
</comment>
<sequence length="323" mass="37003">MFYGMNSTAPTFTSVLEGFCENNSVISNDNDHQLLFEESMRMLINTETSMMFGSNDHNNEVYDAIKAKITSHPLYPSLVHAFLQCRKIGAPPETCSLIDKVSIQQQQRAFITSGDNYHDPTASSDSELDQFMELYCLVLRNYKDELSKPLKEATTFLTDIERQLSTLLLYSDTTSTTLTTTTTSSFNYPPATTTMSLGEQSCYSLEASKSGTSELNAMSCMYIGADRGLKDILLNKYGGYLRDLRKEFAKKRKKAKLPKDSRTTLLDWWKTHSGWPYPTEEEKMKLIEETGLDHKQITNWFINQRKRHWKPSEDPHFHRLLSS</sequence>
<dbReference type="Gene3D" id="1.10.10.60">
    <property type="entry name" value="Homeodomain-like"/>
    <property type="match status" value="1"/>
</dbReference>
<dbReference type="Pfam" id="PF03790">
    <property type="entry name" value="KNOX1"/>
    <property type="match status" value="1"/>
</dbReference>
<dbReference type="SMART" id="SM01256">
    <property type="entry name" value="KNOX2"/>
    <property type="match status" value="1"/>
</dbReference>
<dbReference type="PROSITE" id="PS51213">
    <property type="entry name" value="ELK"/>
    <property type="match status" value="1"/>
</dbReference>
<feature type="DNA-binding region" description="Homeobox; TALE-type" evidence="5">
    <location>
        <begin position="249"/>
        <end position="312"/>
    </location>
</feature>
<evidence type="ECO:0000256" key="4">
    <source>
        <dbReference type="ARBA" id="ARBA00023242"/>
    </source>
</evidence>
<evidence type="ECO:0000313" key="9">
    <source>
        <dbReference type="EMBL" id="KAI3918991.1"/>
    </source>
</evidence>
<accession>A0AAD4SSH2</accession>
<evidence type="ECO:0000313" key="10">
    <source>
        <dbReference type="Proteomes" id="UP001202328"/>
    </source>
</evidence>
<comment type="subcellular location">
    <subcellularLocation>
        <location evidence="1 5">Nucleus</location>
    </subcellularLocation>
</comment>
<evidence type="ECO:0000256" key="6">
    <source>
        <dbReference type="PROSITE-ProRule" id="PRU00559"/>
    </source>
</evidence>
<protein>
    <submittedName>
        <fullName evidence="9">Uncharacterized protein</fullName>
    </submittedName>
</protein>
<dbReference type="PROSITE" id="PS50071">
    <property type="entry name" value="HOMEOBOX_2"/>
    <property type="match status" value="1"/>
</dbReference>
<dbReference type="SMART" id="SM00389">
    <property type="entry name" value="HOX"/>
    <property type="match status" value="1"/>
</dbReference>
<dbReference type="GO" id="GO:0006355">
    <property type="term" value="P:regulation of DNA-templated transcription"/>
    <property type="evidence" value="ECO:0007669"/>
    <property type="project" value="InterPro"/>
</dbReference>
<keyword evidence="2 5" id="KW-0238">DNA-binding</keyword>
<organism evidence="9 10">
    <name type="scientific">Papaver atlanticum</name>
    <dbReference type="NCBI Taxonomy" id="357466"/>
    <lineage>
        <taxon>Eukaryota</taxon>
        <taxon>Viridiplantae</taxon>
        <taxon>Streptophyta</taxon>
        <taxon>Embryophyta</taxon>
        <taxon>Tracheophyta</taxon>
        <taxon>Spermatophyta</taxon>
        <taxon>Magnoliopsida</taxon>
        <taxon>Ranunculales</taxon>
        <taxon>Papaveraceae</taxon>
        <taxon>Papaveroideae</taxon>
        <taxon>Papaver</taxon>
    </lineage>
</organism>
<keyword evidence="3 5" id="KW-0371">Homeobox</keyword>
<evidence type="ECO:0000256" key="5">
    <source>
        <dbReference type="PROSITE-ProRule" id="PRU00108"/>
    </source>
</evidence>
<reference evidence="9" key="1">
    <citation type="submission" date="2022-04" db="EMBL/GenBank/DDBJ databases">
        <title>A functionally conserved STORR gene fusion in Papaver species that diverged 16.8 million years ago.</title>
        <authorList>
            <person name="Catania T."/>
        </authorList>
    </citation>
    <scope>NUCLEOTIDE SEQUENCE</scope>
    <source>
        <strain evidence="9">S-188037</strain>
    </source>
</reference>
<keyword evidence="4 5" id="KW-0539">Nucleus</keyword>
<comment type="caution">
    <text evidence="9">The sequence shown here is derived from an EMBL/GenBank/DDBJ whole genome shotgun (WGS) entry which is preliminary data.</text>
</comment>
<dbReference type="GO" id="GO:0005634">
    <property type="term" value="C:nucleus"/>
    <property type="evidence" value="ECO:0007669"/>
    <property type="project" value="UniProtKB-SubCell"/>
</dbReference>
<dbReference type="InterPro" id="IPR009057">
    <property type="entry name" value="Homeodomain-like_sf"/>
</dbReference>
<evidence type="ECO:0000256" key="3">
    <source>
        <dbReference type="ARBA" id="ARBA00023155"/>
    </source>
</evidence>
<dbReference type="CDD" id="cd00086">
    <property type="entry name" value="homeodomain"/>
    <property type="match status" value="1"/>
</dbReference>
<dbReference type="Pfam" id="PF05920">
    <property type="entry name" value="Homeobox_KN"/>
    <property type="match status" value="1"/>
</dbReference>
<name>A0AAD4SSH2_9MAGN</name>
<dbReference type="SMART" id="SM01188">
    <property type="entry name" value="ELK"/>
    <property type="match status" value="1"/>
</dbReference>
<keyword evidence="10" id="KW-1185">Reference proteome</keyword>
<evidence type="ECO:0000259" key="7">
    <source>
        <dbReference type="PROSITE" id="PS50071"/>
    </source>
</evidence>
<dbReference type="SMART" id="SM01255">
    <property type="entry name" value="KNOX1"/>
    <property type="match status" value="1"/>
</dbReference>
<dbReference type="AlphaFoldDB" id="A0AAD4SSH2"/>